<comment type="caution">
    <text evidence="3">The sequence shown here is derived from an EMBL/GenBank/DDBJ whole genome shotgun (WGS) entry which is preliminary data.</text>
</comment>
<keyword evidence="4" id="KW-1185">Reference proteome</keyword>
<keyword evidence="2" id="KW-0732">Signal</keyword>
<gene>
    <name evidence="3" type="ORF">MKW94_008813</name>
</gene>
<proteinExistence type="predicted"/>
<dbReference type="AlphaFoldDB" id="A0AA41SMR1"/>
<evidence type="ECO:0000313" key="4">
    <source>
        <dbReference type="Proteomes" id="UP001177140"/>
    </source>
</evidence>
<feature type="signal peptide" evidence="2">
    <location>
        <begin position="1"/>
        <end position="28"/>
    </location>
</feature>
<organism evidence="3 4">
    <name type="scientific">Papaver nudicaule</name>
    <name type="common">Iceland poppy</name>
    <dbReference type="NCBI Taxonomy" id="74823"/>
    <lineage>
        <taxon>Eukaryota</taxon>
        <taxon>Viridiplantae</taxon>
        <taxon>Streptophyta</taxon>
        <taxon>Embryophyta</taxon>
        <taxon>Tracheophyta</taxon>
        <taxon>Spermatophyta</taxon>
        <taxon>Magnoliopsida</taxon>
        <taxon>Ranunculales</taxon>
        <taxon>Papaveraceae</taxon>
        <taxon>Papaveroideae</taxon>
        <taxon>Papaver</taxon>
    </lineage>
</organism>
<feature type="region of interest" description="Disordered" evidence="1">
    <location>
        <begin position="60"/>
        <end position="99"/>
    </location>
</feature>
<evidence type="ECO:0000256" key="1">
    <source>
        <dbReference type="SAM" id="MobiDB-lite"/>
    </source>
</evidence>
<protein>
    <submittedName>
        <fullName evidence="3">Uncharacterized protein</fullName>
    </submittedName>
</protein>
<accession>A0AA41SMR1</accession>
<reference evidence="3" key="1">
    <citation type="submission" date="2022-03" db="EMBL/GenBank/DDBJ databases">
        <title>A functionally conserved STORR gene fusion in Papaver species that diverged 16.8 million years ago.</title>
        <authorList>
            <person name="Catania T."/>
        </authorList>
    </citation>
    <scope>NUCLEOTIDE SEQUENCE</scope>
    <source>
        <strain evidence="3">S-191538</strain>
    </source>
</reference>
<evidence type="ECO:0000313" key="3">
    <source>
        <dbReference type="EMBL" id="MCL7038141.1"/>
    </source>
</evidence>
<feature type="compositionally biased region" description="Pro residues" evidence="1">
    <location>
        <begin position="75"/>
        <end position="90"/>
    </location>
</feature>
<dbReference type="Proteomes" id="UP001177140">
    <property type="component" value="Unassembled WGS sequence"/>
</dbReference>
<evidence type="ECO:0000256" key="2">
    <source>
        <dbReference type="SAM" id="SignalP"/>
    </source>
</evidence>
<dbReference type="EMBL" id="JAJJMA010187255">
    <property type="protein sequence ID" value="MCL7038141.1"/>
    <property type="molecule type" value="Genomic_DNA"/>
</dbReference>
<feature type="chain" id="PRO_5041321604" evidence="2">
    <location>
        <begin position="29"/>
        <end position="99"/>
    </location>
</feature>
<sequence>MESFTRRKARPTIIFILCLLVIFKLVTTFNSGQIDHMMMYSNISRKLLGRVPEVYPIRSPRASQHMRVNSAPEDSPLPPITLRAPPPPSPRSLLHQVFP</sequence>
<name>A0AA41SMR1_PAPNU</name>